<accession>A0ABU6U499</accession>
<feature type="region of interest" description="Disordered" evidence="1">
    <location>
        <begin position="23"/>
        <end position="55"/>
    </location>
</feature>
<dbReference type="Proteomes" id="UP001341840">
    <property type="component" value="Unassembled WGS sequence"/>
</dbReference>
<proteinExistence type="predicted"/>
<evidence type="ECO:0000256" key="1">
    <source>
        <dbReference type="SAM" id="MobiDB-lite"/>
    </source>
</evidence>
<evidence type="ECO:0000313" key="2">
    <source>
        <dbReference type="EMBL" id="MED6155931.1"/>
    </source>
</evidence>
<organism evidence="2 3">
    <name type="scientific">Stylosanthes scabra</name>
    <dbReference type="NCBI Taxonomy" id="79078"/>
    <lineage>
        <taxon>Eukaryota</taxon>
        <taxon>Viridiplantae</taxon>
        <taxon>Streptophyta</taxon>
        <taxon>Embryophyta</taxon>
        <taxon>Tracheophyta</taxon>
        <taxon>Spermatophyta</taxon>
        <taxon>Magnoliopsida</taxon>
        <taxon>eudicotyledons</taxon>
        <taxon>Gunneridae</taxon>
        <taxon>Pentapetalae</taxon>
        <taxon>rosids</taxon>
        <taxon>fabids</taxon>
        <taxon>Fabales</taxon>
        <taxon>Fabaceae</taxon>
        <taxon>Papilionoideae</taxon>
        <taxon>50 kb inversion clade</taxon>
        <taxon>dalbergioids sensu lato</taxon>
        <taxon>Dalbergieae</taxon>
        <taxon>Pterocarpus clade</taxon>
        <taxon>Stylosanthes</taxon>
    </lineage>
</organism>
<reference evidence="2 3" key="1">
    <citation type="journal article" date="2023" name="Plants (Basel)">
        <title>Bridging the Gap: Combining Genomics and Transcriptomics Approaches to Understand Stylosanthes scabra, an Orphan Legume from the Brazilian Caatinga.</title>
        <authorList>
            <person name="Ferreira-Neto J.R.C."/>
            <person name="da Silva M.D."/>
            <person name="Binneck E."/>
            <person name="de Melo N.F."/>
            <person name="da Silva R.H."/>
            <person name="de Melo A.L.T.M."/>
            <person name="Pandolfi V."/>
            <person name="Bustamante F.O."/>
            <person name="Brasileiro-Vidal A.C."/>
            <person name="Benko-Iseppon A.M."/>
        </authorList>
    </citation>
    <scope>NUCLEOTIDE SEQUENCE [LARGE SCALE GENOMIC DNA]</scope>
    <source>
        <tissue evidence="2">Leaves</tissue>
    </source>
</reference>
<gene>
    <name evidence="2" type="ORF">PIB30_009992</name>
</gene>
<keyword evidence="3" id="KW-1185">Reference proteome</keyword>
<feature type="compositionally biased region" description="Low complexity" evidence="1">
    <location>
        <begin position="23"/>
        <end position="48"/>
    </location>
</feature>
<evidence type="ECO:0000313" key="3">
    <source>
        <dbReference type="Proteomes" id="UP001341840"/>
    </source>
</evidence>
<protein>
    <submittedName>
        <fullName evidence="2">Uncharacterized protein</fullName>
    </submittedName>
</protein>
<sequence length="184" mass="20372">MAQTFCTKEKCLPPSPQKIRLPLPLNLSSSSSHTPQSLSSSSSLHPPSTADDGALPRLRGATLSLHPPLDLCVAVNLSAGWLPLLGRVYSALRPRFPQVRRFPHHRSLLWSSAAASALADTDLFVFDEKGNAFLEKEGKMVRASACYKWERGFFNGIEEHWELVLLGSNGSVVMWQNFDYATKH</sequence>
<dbReference type="EMBL" id="JASCZI010120852">
    <property type="protein sequence ID" value="MED6155931.1"/>
    <property type="molecule type" value="Genomic_DNA"/>
</dbReference>
<comment type="caution">
    <text evidence="2">The sequence shown here is derived from an EMBL/GenBank/DDBJ whole genome shotgun (WGS) entry which is preliminary data.</text>
</comment>
<name>A0ABU6U499_9FABA</name>